<dbReference type="Gene3D" id="1.20.1270.10">
    <property type="match status" value="1"/>
</dbReference>
<dbReference type="PANTHER" id="PTHR19375">
    <property type="entry name" value="HEAT SHOCK PROTEIN 70KDA"/>
    <property type="match status" value="1"/>
</dbReference>
<reference evidence="5 6" key="1">
    <citation type="submission" date="2024-01" db="EMBL/GenBank/DDBJ databases">
        <title>The genomes of 5 underutilized Papilionoideae crops provide insights into root nodulation and disease resistanc.</title>
        <authorList>
            <person name="Jiang F."/>
        </authorList>
    </citation>
    <scope>NUCLEOTIDE SEQUENCE [LARGE SCALE GENOMIC DNA]</scope>
    <source>
        <strain evidence="5">LVBAO_FW01</strain>
        <tissue evidence="5">Leaves</tissue>
    </source>
</reference>
<dbReference type="InterPro" id="IPR013126">
    <property type="entry name" value="Hsp_70_fam"/>
</dbReference>
<comment type="caution">
    <text evidence="5">The sequence shown here is derived from an EMBL/GenBank/DDBJ whole genome shotgun (WGS) entry which is preliminary data.</text>
</comment>
<organism evidence="5 6">
    <name type="scientific">Canavalia gladiata</name>
    <name type="common">Sword bean</name>
    <name type="synonym">Dolichos gladiatus</name>
    <dbReference type="NCBI Taxonomy" id="3824"/>
    <lineage>
        <taxon>Eukaryota</taxon>
        <taxon>Viridiplantae</taxon>
        <taxon>Streptophyta</taxon>
        <taxon>Embryophyta</taxon>
        <taxon>Tracheophyta</taxon>
        <taxon>Spermatophyta</taxon>
        <taxon>Magnoliopsida</taxon>
        <taxon>eudicotyledons</taxon>
        <taxon>Gunneridae</taxon>
        <taxon>Pentapetalae</taxon>
        <taxon>rosids</taxon>
        <taxon>fabids</taxon>
        <taxon>Fabales</taxon>
        <taxon>Fabaceae</taxon>
        <taxon>Papilionoideae</taxon>
        <taxon>50 kb inversion clade</taxon>
        <taxon>NPAAA clade</taxon>
        <taxon>indigoferoid/millettioid clade</taxon>
        <taxon>Phaseoleae</taxon>
        <taxon>Canavalia</taxon>
    </lineage>
</organism>
<evidence type="ECO:0000256" key="1">
    <source>
        <dbReference type="ARBA" id="ARBA00007381"/>
    </source>
</evidence>
<dbReference type="FunFam" id="3.30.420.40:FF:000028">
    <property type="entry name" value="heat shock 70 kDa protein-like"/>
    <property type="match status" value="1"/>
</dbReference>
<evidence type="ECO:0000256" key="4">
    <source>
        <dbReference type="SAM" id="SignalP"/>
    </source>
</evidence>
<dbReference type="Pfam" id="PF00012">
    <property type="entry name" value="HSP70"/>
    <property type="match status" value="3"/>
</dbReference>
<dbReference type="SUPFAM" id="SSF53067">
    <property type="entry name" value="Actin-like ATPase domain"/>
    <property type="match status" value="1"/>
</dbReference>
<dbReference type="Gene3D" id="3.30.420.40">
    <property type="match status" value="2"/>
</dbReference>
<comment type="similarity">
    <text evidence="1">Belongs to the heat shock protein 70 family.</text>
</comment>
<proteinExistence type="inferred from homology"/>
<dbReference type="PRINTS" id="PR00301">
    <property type="entry name" value="HEATSHOCK70"/>
</dbReference>
<feature type="signal peptide" evidence="4">
    <location>
        <begin position="1"/>
        <end position="20"/>
    </location>
</feature>
<dbReference type="SUPFAM" id="SSF100934">
    <property type="entry name" value="Heat shock protein 70kD (HSP70), C-terminal subdomain"/>
    <property type="match status" value="1"/>
</dbReference>
<dbReference type="EMBL" id="JAYMYQ010000004">
    <property type="protein sequence ID" value="KAK7337764.1"/>
    <property type="molecule type" value="Genomic_DNA"/>
</dbReference>
<evidence type="ECO:0000256" key="3">
    <source>
        <dbReference type="ARBA" id="ARBA00022840"/>
    </source>
</evidence>
<dbReference type="InterPro" id="IPR043129">
    <property type="entry name" value="ATPase_NBD"/>
</dbReference>
<protein>
    <submittedName>
        <fullName evidence="5">Uncharacterized protein</fullName>
    </submittedName>
</protein>
<evidence type="ECO:0000313" key="6">
    <source>
        <dbReference type="Proteomes" id="UP001367508"/>
    </source>
</evidence>
<name>A0AAN9LP39_CANGL</name>
<dbReference type="AlphaFoldDB" id="A0AAN9LP39"/>
<keyword evidence="2" id="KW-0547">Nucleotide-binding</keyword>
<accession>A0AAN9LP39</accession>
<feature type="chain" id="PRO_5042816044" evidence="4">
    <location>
        <begin position="21"/>
        <end position="285"/>
    </location>
</feature>
<evidence type="ECO:0000313" key="5">
    <source>
        <dbReference type="EMBL" id="KAK7337764.1"/>
    </source>
</evidence>
<dbReference type="SUPFAM" id="SSF100920">
    <property type="entry name" value="Heat shock protein 70kD (HSP70), peptide-binding domain"/>
    <property type="match status" value="1"/>
</dbReference>
<dbReference type="GO" id="GO:0140662">
    <property type="term" value="F:ATP-dependent protein folding chaperone"/>
    <property type="evidence" value="ECO:0007669"/>
    <property type="project" value="InterPro"/>
</dbReference>
<dbReference type="Gene3D" id="2.60.34.10">
    <property type="entry name" value="Substrate Binding Domain Of DNAk, Chain A, domain 1"/>
    <property type="match status" value="1"/>
</dbReference>
<dbReference type="Proteomes" id="UP001367508">
    <property type="component" value="Unassembled WGS sequence"/>
</dbReference>
<dbReference type="InterPro" id="IPR029047">
    <property type="entry name" value="HSP70_peptide-bd_sf"/>
</dbReference>
<dbReference type="InterPro" id="IPR029048">
    <property type="entry name" value="HSP70_C_sf"/>
</dbReference>
<keyword evidence="3" id="KW-0067">ATP-binding</keyword>
<gene>
    <name evidence="5" type="ORF">VNO77_18351</name>
</gene>
<keyword evidence="6" id="KW-1185">Reference proteome</keyword>
<evidence type="ECO:0000256" key="2">
    <source>
        <dbReference type="ARBA" id="ARBA00022741"/>
    </source>
</evidence>
<keyword evidence="4" id="KW-0732">Signal</keyword>
<sequence length="285" mass="32061">MAKNKAVTFLLLFAVEFVSGVAVATDESSEVGPVIGIDLGTKYSCVGVYKNEHVEIIANDQGNRITPSWVAFTDTERLIEEAAKNQAPLNAERTIFDFKRLIGRKSVKVKGENKMFSPEEISAMVLTKMKETAEDYLGMKIKSAVVTVPDLLLLDVTPVFEDERTLVKDCRELGKFDLSGIPPAPRGVPQIEGRLSQEEIHRMVNEAEEMTEEDKKVKERIDARNKLETYIYNMRSTIDDKDKLSDKIDPVDKERIENALKEALEVEAVCNPVIKRRVMEDSLVP</sequence>
<dbReference type="GO" id="GO:0005524">
    <property type="term" value="F:ATP binding"/>
    <property type="evidence" value="ECO:0007669"/>
    <property type="project" value="UniProtKB-KW"/>
</dbReference>